<dbReference type="STRING" id="246786.GS18_0221185"/>
<dbReference type="Proteomes" id="UP000028549">
    <property type="component" value="Unassembled WGS sequence"/>
</dbReference>
<dbReference type="InterPro" id="IPR009057">
    <property type="entry name" value="Homeodomain-like_sf"/>
</dbReference>
<dbReference type="OrthoDB" id="9792148at2"/>
<dbReference type="InterPro" id="IPR051448">
    <property type="entry name" value="CdaR-like_regulators"/>
</dbReference>
<proteinExistence type="predicted"/>
<dbReference type="PANTHER" id="PTHR33744:SF15">
    <property type="entry name" value="CARBOHYDRATE DIACID REGULATOR"/>
    <property type="match status" value="1"/>
</dbReference>
<gene>
    <name evidence="2" type="ORF">GS18_0221185</name>
</gene>
<organism evidence="2 3">
    <name type="scientific">Metabacillus indicus</name>
    <name type="common">Bacillus indicus</name>
    <dbReference type="NCBI Taxonomy" id="246786"/>
    <lineage>
        <taxon>Bacteria</taxon>
        <taxon>Bacillati</taxon>
        <taxon>Bacillota</taxon>
        <taxon>Bacilli</taxon>
        <taxon>Bacillales</taxon>
        <taxon>Bacillaceae</taxon>
        <taxon>Metabacillus</taxon>
    </lineage>
</organism>
<sequence length="294" mass="33862">MIEKLAAHYKDAFSLAYSHEKKGYKWYKTDEGQIFGILSEAVTEEEKNLLTTLYTPYDPGLGEHSERSLKWLHYLYGDGGPPFPPSADAVRCYYFFSRQPVSDRQSFEEAMQGSIPSSTILWISQQKGIIFEDHPEPVIDKESIDQWIDSFTSDFFIELYVCIGQLNKLDAGVKERIQSEQAGFEVICQSFRIKQCITFSEALPVFFLNGSVTDQLFSEFLTESLTDTELVQTLKVYFECNLNVSLTAKKLYMHRNSVQYRIDKFIEKTGLDVKHFHEAAAVSLMMKYIEQMAD</sequence>
<reference evidence="2 3" key="1">
    <citation type="journal article" date="2005" name="Int. J. Syst. Evol. Microbiol.">
        <title>Bacillus cibi sp. nov., isolated from jeotgal, a traditional Korean fermented seafood.</title>
        <authorList>
            <person name="Yoon J.H."/>
            <person name="Lee C.H."/>
            <person name="Oh T.K."/>
        </authorList>
    </citation>
    <scope>NUCLEOTIDE SEQUENCE [LARGE SCALE GENOMIC DNA]</scope>
    <source>
        <strain evidence="2 3">DSM 16189</strain>
    </source>
</reference>
<comment type="caution">
    <text evidence="2">The sequence shown here is derived from an EMBL/GenBank/DDBJ whole genome shotgun (WGS) entry which is preliminary data.</text>
</comment>
<dbReference type="EMBL" id="JNVC02000024">
    <property type="protein sequence ID" value="KEZ47345.1"/>
    <property type="molecule type" value="Genomic_DNA"/>
</dbReference>
<keyword evidence="3" id="KW-1185">Reference proteome</keyword>
<name>A0A084GJ33_METID</name>
<evidence type="ECO:0000313" key="3">
    <source>
        <dbReference type="Proteomes" id="UP000028549"/>
    </source>
</evidence>
<dbReference type="InterPro" id="IPR025736">
    <property type="entry name" value="PucR_C-HTH_dom"/>
</dbReference>
<protein>
    <recommendedName>
        <fullName evidence="1">PucR C-terminal helix-turn-helix domain-containing protein</fullName>
    </recommendedName>
</protein>
<dbReference type="Pfam" id="PF13556">
    <property type="entry name" value="HTH_30"/>
    <property type="match status" value="1"/>
</dbReference>
<dbReference type="InterPro" id="IPR042070">
    <property type="entry name" value="PucR_C-HTH_sf"/>
</dbReference>
<dbReference type="PANTHER" id="PTHR33744">
    <property type="entry name" value="CARBOHYDRATE DIACID REGULATOR"/>
    <property type="match status" value="1"/>
</dbReference>
<evidence type="ECO:0000259" key="1">
    <source>
        <dbReference type="Pfam" id="PF13556"/>
    </source>
</evidence>
<dbReference type="RefSeq" id="WP_029283614.1">
    <property type="nucleotide sequence ID" value="NZ_CANLZQ010000019.1"/>
</dbReference>
<dbReference type="SUPFAM" id="SSF46689">
    <property type="entry name" value="Homeodomain-like"/>
    <property type="match status" value="1"/>
</dbReference>
<evidence type="ECO:0000313" key="2">
    <source>
        <dbReference type="EMBL" id="KEZ47345.1"/>
    </source>
</evidence>
<accession>A0A084GJ33</accession>
<feature type="domain" description="PucR C-terminal helix-turn-helix" evidence="1">
    <location>
        <begin position="230"/>
        <end position="287"/>
    </location>
</feature>
<dbReference type="Gene3D" id="1.10.10.2840">
    <property type="entry name" value="PucR C-terminal helix-turn-helix domain"/>
    <property type="match status" value="1"/>
</dbReference>
<dbReference type="AlphaFoldDB" id="A0A084GJ33"/>